<protein>
    <submittedName>
        <fullName evidence="1">Ankyrin repeat protein</fullName>
    </submittedName>
</protein>
<organism evidence="1 2">
    <name type="scientific">Legionella erythra</name>
    <dbReference type="NCBI Taxonomy" id="448"/>
    <lineage>
        <taxon>Bacteria</taxon>
        <taxon>Pseudomonadati</taxon>
        <taxon>Pseudomonadota</taxon>
        <taxon>Gammaproteobacteria</taxon>
        <taxon>Legionellales</taxon>
        <taxon>Legionellaceae</taxon>
        <taxon>Legionella</taxon>
    </lineage>
</organism>
<dbReference type="AlphaFoldDB" id="A0A0W0TGL0"/>
<evidence type="ECO:0000313" key="1">
    <source>
        <dbReference type="EMBL" id="KTC94713.1"/>
    </source>
</evidence>
<dbReference type="RefSeq" id="WP_058527937.1">
    <property type="nucleotide sequence ID" value="NZ_CAAAHY010000033.1"/>
</dbReference>
<name>A0A0W0TGL0_LEGER</name>
<sequence length="1003" mass="114941">MHNPSSSNPLIYAAIMALDVEQSNALLNEKKTSDVNEFSELITGIITDSKINENRRSFGKAAQILGDLIDQGLSFDIYTLPEDIFHRLFMEHPDITYKIIDNFQKRIDTISLPVYSDFLQKNLHAMLYSYSVLGFPDKNGPAFKKCLDVIFNFLKENQIDYTHAPEFEFLQSYQSSFWHLMETLVKNDSVVSFQALREFPVFARSVETWEALAIQEDSPQIFRKIWLENMKNMSQEQIFNTIKMLYHAQAYKCIAVVMENLELNDEVIKHIHNLRTVSSKDQFNALMTGNFSRFKLKDNGEILLALFKNNYHLAAIELFNLSEIKSDNAKKVKDATEHQFLNLFSSTSFDKINKLVQSIPKDHPHRQTIIEVYEAAKIKYCDAAPCFSRYIKPNHTEKLKQFYGKTAGSINEDIKFGAKRMELVHELNQLLSNSTQTTPSKPPFDALLPSGSKSQLAAVVLEKVSDMLLQTGRSKAVGELRESNDYGTPVRAQYAFALPLIRTVFYFSDDIRINKQNYSVSYGLFYNDLQVNNIKETKFVWSGDAEDVIAKPNLQWRHGMASLNATWPHIESLFAEIWSMDLSAIGKYSDYQDKLTVFYEKLAELSWLIGNTQPLQRGTGSFAETVVALMHVHHGLNPPILKNDFPQLDVLNITFPLETYKKIFPYFFESATIPKHLRSFTDVPDIEKLSIPQQMHCLFTQYQRQPDNSRYELDEISISNILKNHATKNKPPVISFLNPEKDLLAKTSNYYFSLFNKAGTQELKILLVLTILQFSKNKNLQFDIAKQICRDNFISCTNTMDKEKVINNALNFIKTNALVNPESSDEKAIERWEKAAKEIAKTEKGEPERIILPNLEDSSIKNDTNSKQENPTIPNKNKVTMSVTKIPLNEREENILAVYTVLKNDELLRNVDGTVPAIIKTMRDIVANIDPSREENISNALIEIKRRITENKDNNYNEPVGDIIEAFAKPSCCDFRKIRTALTANPIMDEIMKPIRKGGQLKL</sequence>
<accession>A0A0W0TGL0</accession>
<dbReference type="Proteomes" id="UP000054773">
    <property type="component" value="Unassembled WGS sequence"/>
</dbReference>
<gene>
    <name evidence="1" type="ORF">Lery_2880</name>
</gene>
<keyword evidence="2" id="KW-1185">Reference proteome</keyword>
<evidence type="ECO:0000313" key="2">
    <source>
        <dbReference type="Proteomes" id="UP000054773"/>
    </source>
</evidence>
<comment type="caution">
    <text evidence="1">The sequence shown here is derived from an EMBL/GenBank/DDBJ whole genome shotgun (WGS) entry which is preliminary data.</text>
</comment>
<proteinExistence type="predicted"/>
<reference evidence="1 2" key="1">
    <citation type="submission" date="2015-11" db="EMBL/GenBank/DDBJ databases">
        <title>Genomic analysis of 38 Legionella species identifies large and diverse effector repertoires.</title>
        <authorList>
            <person name="Burstein D."/>
            <person name="Amaro F."/>
            <person name="Zusman T."/>
            <person name="Lifshitz Z."/>
            <person name="Cohen O."/>
            <person name="Gilbert J.A."/>
            <person name="Pupko T."/>
            <person name="Shuman H.A."/>
            <person name="Segal G."/>
        </authorList>
    </citation>
    <scope>NUCLEOTIDE SEQUENCE [LARGE SCALE GENOMIC DNA]</scope>
    <source>
        <strain evidence="1 2">SE-32A-C8</strain>
    </source>
</reference>
<dbReference type="PATRIC" id="fig|448.7.peg.3026"/>
<dbReference type="EMBL" id="LNYA01000034">
    <property type="protein sequence ID" value="KTC94713.1"/>
    <property type="molecule type" value="Genomic_DNA"/>
</dbReference>
<dbReference type="Gene3D" id="1.10.3290.20">
    <property type="match status" value="1"/>
</dbReference>